<feature type="region of interest" description="Disordered" evidence="1">
    <location>
        <begin position="98"/>
        <end position="138"/>
    </location>
</feature>
<evidence type="ECO:0000256" key="1">
    <source>
        <dbReference type="SAM" id="MobiDB-lite"/>
    </source>
</evidence>
<feature type="region of interest" description="Disordered" evidence="1">
    <location>
        <begin position="372"/>
        <end position="393"/>
    </location>
</feature>
<gene>
    <name evidence="2" type="ORF">NSCI0253_LOCUS23666</name>
</gene>
<sequence length="477" mass="50846">MIATDVHLDRANLEMRTSTVAGIGDTLSEVWKIDIAAELRKLWDRQDLVFSSINRHAKEIERLNLGSSELAARVNSTERELAAVRRLGRRAHRVSECSSCGTDSTKASTELDAKQRRDSDSSCTPASPSTPRERGDANFVPGLTALQRQIDELRCELSQRVELDHTRCERPSMKDATSRTYDGLQAVISALDRVGDGFAVMSRETEMHRGPMVPKCAKAVFANVAKGIHADGLTGREVSDNSAVSELVWAMQDQMMQKEAARHPALPRASSTRTSSTTPCAGLGESVGSVAQSAALLRPCSITSNTESFATFTERIASPRRSEAALPDARSPPTSSMVPSDTGDRRLPFQPAPRATLATLGSASPALEEHLAGSWRTPGSPQAATRGGTSSPNETVEVVEVVGRRATAGTGSQLSRVPVAARTQSPKSSERLCPPTSVLPIAVAGSALSCSGGFCRPSKPAFVGSCGSSILRSPSRR</sequence>
<name>A0A7S1AC48_NOCSC</name>
<feature type="compositionally biased region" description="Polar residues" evidence="1">
    <location>
        <begin position="121"/>
        <end position="130"/>
    </location>
</feature>
<feature type="compositionally biased region" description="Polar residues" evidence="1">
    <location>
        <begin position="98"/>
        <end position="108"/>
    </location>
</feature>
<dbReference type="EMBL" id="HBFQ01033593">
    <property type="protein sequence ID" value="CAD8849316.1"/>
    <property type="molecule type" value="Transcribed_RNA"/>
</dbReference>
<feature type="region of interest" description="Disordered" evidence="1">
    <location>
        <begin position="258"/>
        <end position="280"/>
    </location>
</feature>
<accession>A0A7S1AC48</accession>
<feature type="region of interest" description="Disordered" evidence="1">
    <location>
        <begin position="314"/>
        <end position="349"/>
    </location>
</feature>
<evidence type="ECO:0000313" key="2">
    <source>
        <dbReference type="EMBL" id="CAD8849316.1"/>
    </source>
</evidence>
<protein>
    <submittedName>
        <fullName evidence="2">Uncharacterized protein</fullName>
    </submittedName>
</protein>
<proteinExistence type="predicted"/>
<reference evidence="2" key="1">
    <citation type="submission" date="2021-01" db="EMBL/GenBank/DDBJ databases">
        <authorList>
            <person name="Corre E."/>
            <person name="Pelletier E."/>
            <person name="Niang G."/>
            <person name="Scheremetjew M."/>
            <person name="Finn R."/>
            <person name="Kale V."/>
            <person name="Holt S."/>
            <person name="Cochrane G."/>
            <person name="Meng A."/>
            <person name="Brown T."/>
            <person name="Cohen L."/>
        </authorList>
    </citation>
    <scope>NUCLEOTIDE SEQUENCE</scope>
</reference>
<feature type="compositionally biased region" description="Basic and acidic residues" evidence="1">
    <location>
        <begin position="109"/>
        <end position="120"/>
    </location>
</feature>
<organism evidence="2">
    <name type="scientific">Noctiluca scintillans</name>
    <name type="common">Sea sparkle</name>
    <name type="synonym">Red tide dinoflagellate</name>
    <dbReference type="NCBI Taxonomy" id="2966"/>
    <lineage>
        <taxon>Eukaryota</taxon>
        <taxon>Sar</taxon>
        <taxon>Alveolata</taxon>
        <taxon>Dinophyceae</taxon>
        <taxon>Noctilucales</taxon>
        <taxon>Noctilucaceae</taxon>
        <taxon>Noctiluca</taxon>
    </lineage>
</organism>
<feature type="compositionally biased region" description="Polar residues" evidence="1">
    <location>
        <begin position="377"/>
        <end position="393"/>
    </location>
</feature>
<dbReference type="AlphaFoldDB" id="A0A7S1AC48"/>